<evidence type="ECO:0000256" key="3">
    <source>
        <dbReference type="ARBA" id="ARBA00022692"/>
    </source>
</evidence>
<dbReference type="AlphaFoldDB" id="A0A0H3K5A1"/>
<name>A0A0H3K5A1_SYNP6</name>
<evidence type="ECO:0000256" key="6">
    <source>
        <dbReference type="RuleBase" id="RU363041"/>
    </source>
</evidence>
<feature type="transmembrane region" description="Helical" evidence="6">
    <location>
        <begin position="69"/>
        <end position="88"/>
    </location>
</feature>
<dbReference type="KEGG" id="syc:syc0142_c"/>
<evidence type="ECO:0000313" key="7">
    <source>
        <dbReference type="EMBL" id="BAD78332.1"/>
    </source>
</evidence>
<keyword evidence="4 6" id="KW-1133">Transmembrane helix</keyword>
<feature type="transmembrane region" description="Helical" evidence="6">
    <location>
        <begin position="173"/>
        <end position="193"/>
    </location>
</feature>
<dbReference type="RefSeq" id="WP_011242456.1">
    <property type="nucleotide sequence ID" value="NC_006576.1"/>
</dbReference>
<organism evidence="7 8">
    <name type="scientific">Synechococcus sp. (strain ATCC 27144 / PCC 6301 / SAUG 1402/1)</name>
    <name type="common">Anacystis nidulans</name>
    <dbReference type="NCBI Taxonomy" id="269084"/>
    <lineage>
        <taxon>Bacteria</taxon>
        <taxon>Bacillati</taxon>
        <taxon>Cyanobacteriota</taxon>
        <taxon>Cyanophyceae</taxon>
        <taxon>Synechococcales</taxon>
        <taxon>Synechococcaceae</taxon>
        <taxon>Synechococcus</taxon>
    </lineage>
</organism>
<dbReference type="GO" id="GO:0005886">
    <property type="term" value="C:plasma membrane"/>
    <property type="evidence" value="ECO:0007669"/>
    <property type="project" value="UniProtKB-SubCell"/>
</dbReference>
<keyword evidence="3 6" id="KW-0812">Transmembrane</keyword>
<dbReference type="PANTHER" id="PTHR43701:SF2">
    <property type="entry name" value="MEMBRANE TRANSPORTER PROTEIN YJNA-RELATED"/>
    <property type="match status" value="1"/>
</dbReference>
<dbReference type="Pfam" id="PF01925">
    <property type="entry name" value="TauE"/>
    <property type="match status" value="1"/>
</dbReference>
<gene>
    <name evidence="7" type="ordered locus">syc0142_c</name>
</gene>
<comment type="similarity">
    <text evidence="2 6">Belongs to the 4-toluene sulfonate uptake permease (TSUP) (TC 2.A.102) family.</text>
</comment>
<dbReference type="InterPro" id="IPR002781">
    <property type="entry name" value="TM_pro_TauE-like"/>
</dbReference>
<protein>
    <recommendedName>
        <fullName evidence="6">Probable membrane transporter protein</fullName>
    </recommendedName>
</protein>
<accession>A0A0H3K5A1</accession>
<feature type="transmembrane region" description="Helical" evidence="6">
    <location>
        <begin position="133"/>
        <end position="161"/>
    </location>
</feature>
<evidence type="ECO:0000256" key="2">
    <source>
        <dbReference type="ARBA" id="ARBA00009142"/>
    </source>
</evidence>
<dbReference type="InterPro" id="IPR051598">
    <property type="entry name" value="TSUP/Inactive_protease-like"/>
</dbReference>
<dbReference type="PANTHER" id="PTHR43701">
    <property type="entry name" value="MEMBRANE TRANSPORTER PROTEIN MJ0441-RELATED"/>
    <property type="match status" value="1"/>
</dbReference>
<dbReference type="EMBL" id="AP008231">
    <property type="protein sequence ID" value="BAD78332.1"/>
    <property type="molecule type" value="Genomic_DNA"/>
</dbReference>
<proteinExistence type="inferred from homology"/>
<evidence type="ECO:0000256" key="4">
    <source>
        <dbReference type="ARBA" id="ARBA00022989"/>
    </source>
</evidence>
<dbReference type="Proteomes" id="UP000001175">
    <property type="component" value="Chromosome"/>
</dbReference>
<reference evidence="7 8" key="1">
    <citation type="journal article" date="2007" name="Photosyn. Res.">
        <title>Complete nucleotide sequence of the freshwater unicellular cyanobacterium Synechococcus elongatus PCC 6301 chromosome: gene content and organization.</title>
        <authorList>
            <person name="Sugita C."/>
            <person name="Ogata K."/>
            <person name="Shikata M."/>
            <person name="Jikuya H."/>
            <person name="Takano J."/>
            <person name="Furumichi M."/>
            <person name="Kanehisa M."/>
            <person name="Omata T."/>
            <person name="Sugiura M."/>
            <person name="Sugita M."/>
        </authorList>
    </citation>
    <scope>NUCLEOTIDE SEQUENCE [LARGE SCALE GENOMIC DNA]</scope>
    <source>
        <strain evidence="8">ATCC 27144 / PCC 6301 / SAUG 1402/1</strain>
    </source>
</reference>
<evidence type="ECO:0000256" key="5">
    <source>
        <dbReference type="ARBA" id="ARBA00023136"/>
    </source>
</evidence>
<comment type="subcellular location">
    <subcellularLocation>
        <location evidence="6">Cell membrane</location>
        <topology evidence="6">Multi-pass membrane protein</topology>
    </subcellularLocation>
    <subcellularLocation>
        <location evidence="1">Membrane</location>
        <topology evidence="1">Multi-pass membrane protein</topology>
    </subcellularLocation>
</comment>
<keyword evidence="6" id="KW-1003">Cell membrane</keyword>
<feature type="transmembrane region" description="Helical" evidence="6">
    <location>
        <begin position="95"/>
        <end position="113"/>
    </location>
</feature>
<feature type="transmembrane region" description="Helical" evidence="6">
    <location>
        <begin position="228"/>
        <end position="246"/>
    </location>
</feature>
<feature type="transmembrane region" description="Helical" evidence="6">
    <location>
        <begin position="6"/>
        <end position="31"/>
    </location>
</feature>
<sequence length="251" mass="26222">MVTLFVIGIGAGLLAGLLGVGGGVLMVPVLIGLGVSPVQAFGTSNLAILITSISGTWQNWRSGNLQAASIWQLGLPAIATAQLGVFLAQRLPGNVLLLGIAGLYFLNIFLVELRQWLNRNASPDKDKPTQPSLMSVLITGALGGVLAGLFGIGGGTLMVPLQVLLMRVPIKTAVQTSLGVIIVTACSALSGYAVAGDVLWVQGFWLGLGGLLGVQVTTRLLPKLPAVLVQRCFQLLLLSFGIYFIWKAQNP</sequence>
<dbReference type="eggNOG" id="COG0730">
    <property type="taxonomic scope" value="Bacteria"/>
</dbReference>
<evidence type="ECO:0000256" key="1">
    <source>
        <dbReference type="ARBA" id="ARBA00004141"/>
    </source>
</evidence>
<evidence type="ECO:0000313" key="8">
    <source>
        <dbReference type="Proteomes" id="UP000001175"/>
    </source>
</evidence>
<keyword evidence="5 6" id="KW-0472">Membrane</keyword>
<feature type="transmembrane region" description="Helical" evidence="6">
    <location>
        <begin position="38"/>
        <end position="57"/>
    </location>
</feature>